<dbReference type="GeneID" id="37270579"/>
<gene>
    <name evidence="3" type="ORF">FA09DRAFT_331454</name>
</gene>
<evidence type="ECO:0000313" key="3">
    <source>
        <dbReference type="EMBL" id="PWN96212.1"/>
    </source>
</evidence>
<dbReference type="OrthoDB" id="2507707at2759"/>
<reference evidence="3 4" key="1">
    <citation type="journal article" date="2018" name="Mol. Biol. Evol.">
        <title>Broad Genomic Sampling Reveals a Smut Pathogenic Ancestry of the Fungal Clade Ustilaginomycotina.</title>
        <authorList>
            <person name="Kijpornyongpan T."/>
            <person name="Mondo S.J."/>
            <person name="Barry K."/>
            <person name="Sandor L."/>
            <person name="Lee J."/>
            <person name="Lipzen A."/>
            <person name="Pangilinan J."/>
            <person name="LaButti K."/>
            <person name="Hainaut M."/>
            <person name="Henrissat B."/>
            <person name="Grigoriev I.V."/>
            <person name="Spatafora J.W."/>
            <person name="Aime M.C."/>
        </authorList>
    </citation>
    <scope>NUCLEOTIDE SEQUENCE [LARGE SCALE GENOMIC DNA]</scope>
    <source>
        <strain evidence="3 4">MCA 4186</strain>
    </source>
</reference>
<feature type="compositionally biased region" description="Basic and acidic residues" evidence="2">
    <location>
        <begin position="134"/>
        <end position="148"/>
    </location>
</feature>
<dbReference type="GO" id="GO:0070072">
    <property type="term" value="P:vacuolar proton-transporting V-type ATPase complex assembly"/>
    <property type="evidence" value="ECO:0007669"/>
    <property type="project" value="InterPro"/>
</dbReference>
<accession>A0A316Z5H6</accession>
<dbReference type="InterPro" id="IPR040357">
    <property type="entry name" value="Vma22/CCDC115"/>
</dbReference>
<protein>
    <recommendedName>
        <fullName evidence="1">Vacuolar ATPase assembly protein VMA22</fullName>
    </recommendedName>
</protein>
<dbReference type="GO" id="GO:1990871">
    <property type="term" value="C:Vma12-Vma22 assembly complex"/>
    <property type="evidence" value="ECO:0007669"/>
    <property type="project" value="TreeGrafter"/>
</dbReference>
<dbReference type="PANTHER" id="PTHR31996">
    <property type="entry name" value="COILED-COIL DOMAIN-CONTAINING PROTEIN 115"/>
    <property type="match status" value="1"/>
</dbReference>
<dbReference type="Proteomes" id="UP000245946">
    <property type="component" value="Unassembled WGS sequence"/>
</dbReference>
<dbReference type="RefSeq" id="XP_025596491.1">
    <property type="nucleotide sequence ID" value="XM_025743035.1"/>
</dbReference>
<dbReference type="PANTHER" id="PTHR31996:SF2">
    <property type="entry name" value="COILED-COIL DOMAIN-CONTAINING PROTEIN 115"/>
    <property type="match status" value="1"/>
</dbReference>
<proteinExistence type="predicted"/>
<evidence type="ECO:0000313" key="4">
    <source>
        <dbReference type="Proteomes" id="UP000245946"/>
    </source>
</evidence>
<feature type="region of interest" description="Disordered" evidence="2">
    <location>
        <begin position="97"/>
        <end position="196"/>
    </location>
</feature>
<keyword evidence="4" id="KW-1185">Reference proteome</keyword>
<sequence length="252" mass="26240">MSASSHASSSRSAQAAASSSSAADELDAHLVSLLHTADAYAASQQAAAAHLARAFLSLSRARMHLGALGASSLLGADGADARLKAGVRCRVDDAGRMRHVRSAPTSEAPAIETEKKPAAQGLRRRQNANPALSESEKQNAASHEKEAASDAVAVEQDEKASVDINAGNKKSDAPSSKPKRPPQAPDPLYQFSALPPPALRSAQKSFIAALDELLGARSGADGAWQSVQRLAQLEHDVADARRRAGEEDTATQ</sequence>
<evidence type="ECO:0000256" key="1">
    <source>
        <dbReference type="ARBA" id="ARBA00093634"/>
    </source>
</evidence>
<organism evidence="3 4">
    <name type="scientific">Tilletiopsis washingtonensis</name>
    <dbReference type="NCBI Taxonomy" id="58919"/>
    <lineage>
        <taxon>Eukaryota</taxon>
        <taxon>Fungi</taxon>
        <taxon>Dikarya</taxon>
        <taxon>Basidiomycota</taxon>
        <taxon>Ustilaginomycotina</taxon>
        <taxon>Exobasidiomycetes</taxon>
        <taxon>Entylomatales</taxon>
        <taxon>Entylomatales incertae sedis</taxon>
        <taxon>Tilletiopsis</taxon>
    </lineage>
</organism>
<dbReference type="STRING" id="58919.A0A316Z5H6"/>
<dbReference type="GO" id="GO:0051082">
    <property type="term" value="F:unfolded protein binding"/>
    <property type="evidence" value="ECO:0007669"/>
    <property type="project" value="TreeGrafter"/>
</dbReference>
<dbReference type="EMBL" id="KZ819300">
    <property type="protein sequence ID" value="PWN96212.1"/>
    <property type="molecule type" value="Genomic_DNA"/>
</dbReference>
<name>A0A316Z5H6_9BASI</name>
<evidence type="ECO:0000256" key="2">
    <source>
        <dbReference type="SAM" id="MobiDB-lite"/>
    </source>
</evidence>
<dbReference type="AlphaFoldDB" id="A0A316Z5H6"/>